<name>A0A0F9B8J8_9ZZZZ</name>
<sequence>MEDELASMAAILGASWTGAKAMSATSGPGFSLMMENIG</sequence>
<comment type="caution">
    <text evidence="3">The sequence shown here is derived from an EMBL/GenBank/DDBJ whole genome shotgun (WGS) entry which is preliminary data.</text>
</comment>
<dbReference type="PANTHER" id="PTHR32154:SF14">
    <property type="entry name" value="2-OXOGLUTARATE SYNTHASE SUBUNIT KORA"/>
    <property type="match status" value="1"/>
</dbReference>
<accession>A0A0F9B8J8</accession>
<keyword evidence="1" id="KW-0560">Oxidoreductase</keyword>
<feature type="non-terminal residue" evidence="3">
    <location>
        <position position="38"/>
    </location>
</feature>
<reference evidence="3" key="1">
    <citation type="journal article" date="2015" name="Nature">
        <title>Complex archaea that bridge the gap between prokaryotes and eukaryotes.</title>
        <authorList>
            <person name="Spang A."/>
            <person name="Saw J.H."/>
            <person name="Jorgensen S.L."/>
            <person name="Zaremba-Niedzwiedzka K."/>
            <person name="Martijn J."/>
            <person name="Lind A.E."/>
            <person name="van Eijk R."/>
            <person name="Schleper C."/>
            <person name="Guy L."/>
            <person name="Ettema T.J."/>
        </authorList>
    </citation>
    <scope>NUCLEOTIDE SEQUENCE</scope>
</reference>
<dbReference type="GO" id="GO:0016491">
    <property type="term" value="F:oxidoreductase activity"/>
    <property type="evidence" value="ECO:0007669"/>
    <property type="project" value="UniProtKB-KW"/>
</dbReference>
<protein>
    <recommendedName>
        <fullName evidence="2">Pyruvate flavodoxin/ferredoxin oxidoreductase pyrimidine binding domain-containing protein</fullName>
    </recommendedName>
</protein>
<dbReference type="PANTHER" id="PTHR32154">
    <property type="entry name" value="PYRUVATE-FLAVODOXIN OXIDOREDUCTASE-RELATED"/>
    <property type="match status" value="1"/>
</dbReference>
<feature type="domain" description="Pyruvate flavodoxin/ferredoxin oxidoreductase pyrimidine binding" evidence="2">
    <location>
        <begin position="1"/>
        <end position="38"/>
    </location>
</feature>
<dbReference type="EMBL" id="LAZR01042183">
    <property type="protein sequence ID" value="KKL10147.1"/>
    <property type="molecule type" value="Genomic_DNA"/>
</dbReference>
<dbReference type="SUPFAM" id="SSF52518">
    <property type="entry name" value="Thiamin diphosphate-binding fold (THDP-binding)"/>
    <property type="match status" value="1"/>
</dbReference>
<dbReference type="Pfam" id="PF01855">
    <property type="entry name" value="POR_N"/>
    <property type="match status" value="1"/>
</dbReference>
<dbReference type="AlphaFoldDB" id="A0A0F9B8J8"/>
<evidence type="ECO:0000259" key="2">
    <source>
        <dbReference type="Pfam" id="PF01855"/>
    </source>
</evidence>
<dbReference type="GO" id="GO:0006979">
    <property type="term" value="P:response to oxidative stress"/>
    <property type="evidence" value="ECO:0007669"/>
    <property type="project" value="TreeGrafter"/>
</dbReference>
<proteinExistence type="predicted"/>
<evidence type="ECO:0000313" key="3">
    <source>
        <dbReference type="EMBL" id="KKL10147.1"/>
    </source>
</evidence>
<evidence type="ECO:0000256" key="1">
    <source>
        <dbReference type="ARBA" id="ARBA00023002"/>
    </source>
</evidence>
<dbReference type="InterPro" id="IPR029061">
    <property type="entry name" value="THDP-binding"/>
</dbReference>
<gene>
    <name evidence="3" type="ORF">LCGC14_2558770</name>
</gene>
<dbReference type="InterPro" id="IPR050722">
    <property type="entry name" value="Pyruvate:ferred/Flavod_OxRd"/>
</dbReference>
<dbReference type="Gene3D" id="3.40.50.970">
    <property type="match status" value="1"/>
</dbReference>
<dbReference type="InterPro" id="IPR002880">
    <property type="entry name" value="Pyrv_Fd/Flavodoxin_OxRdtase_N"/>
</dbReference>
<organism evidence="3">
    <name type="scientific">marine sediment metagenome</name>
    <dbReference type="NCBI Taxonomy" id="412755"/>
    <lineage>
        <taxon>unclassified sequences</taxon>
        <taxon>metagenomes</taxon>
        <taxon>ecological metagenomes</taxon>
    </lineage>
</organism>